<dbReference type="InterPro" id="IPR017096">
    <property type="entry name" value="BTB-kelch_protein"/>
</dbReference>
<dbReference type="InterPro" id="IPR011705">
    <property type="entry name" value="BACK"/>
</dbReference>
<protein>
    <submittedName>
        <fullName evidence="4">Kelch-like protein 28</fullName>
    </submittedName>
</protein>
<evidence type="ECO:0000313" key="4">
    <source>
        <dbReference type="EMBL" id="PFX12803.1"/>
    </source>
</evidence>
<dbReference type="Gene3D" id="2.120.10.80">
    <property type="entry name" value="Kelch-type beta propeller"/>
    <property type="match status" value="1"/>
</dbReference>
<dbReference type="Gene3D" id="3.30.710.10">
    <property type="entry name" value="Potassium Channel Kv1.1, Chain A"/>
    <property type="match status" value="1"/>
</dbReference>
<evidence type="ECO:0000259" key="3">
    <source>
        <dbReference type="PROSITE" id="PS50097"/>
    </source>
</evidence>
<dbReference type="Proteomes" id="UP000225706">
    <property type="component" value="Unassembled WGS sequence"/>
</dbReference>
<dbReference type="SUPFAM" id="SSF117281">
    <property type="entry name" value="Kelch motif"/>
    <property type="match status" value="1"/>
</dbReference>
<comment type="caution">
    <text evidence="4">The sequence shown here is derived from an EMBL/GenBank/DDBJ whole genome shotgun (WGS) entry which is preliminary data.</text>
</comment>
<name>A0A2B4R7K4_STYPI</name>
<feature type="domain" description="BTB" evidence="3">
    <location>
        <begin position="22"/>
        <end position="90"/>
    </location>
</feature>
<dbReference type="EMBL" id="LSMT01001177">
    <property type="protein sequence ID" value="PFX12803.1"/>
    <property type="molecule type" value="Genomic_DNA"/>
</dbReference>
<dbReference type="InterPro" id="IPR015915">
    <property type="entry name" value="Kelch-typ_b-propeller"/>
</dbReference>
<keyword evidence="5" id="KW-1185">Reference proteome</keyword>
<dbReference type="OrthoDB" id="10010636at2759"/>
<proteinExistence type="predicted"/>
<dbReference type="Pfam" id="PF00651">
    <property type="entry name" value="BTB"/>
    <property type="match status" value="1"/>
</dbReference>
<dbReference type="PANTHER" id="PTHR45632">
    <property type="entry name" value="LD33804P"/>
    <property type="match status" value="1"/>
</dbReference>
<keyword evidence="2" id="KW-0677">Repeat</keyword>
<sequence length="630" mass="71595">MVAHSRILLSKCTEFRRESEFIDVRLKIGDKLFPAHRVVLASYSDYFHSMFIDGREANQEVIELNDKSTSPEIFKIVLDSIYTGDLHVNQKSVFEVLLSASQLQVASVVQLCCDFVKKEFIENGIDVKNFSALCTFAEGLGLRDLKEAAEAKMASMYKDVCETKEFLTHINADQLLSLLGRDDLNSPSEAFVFKSAMKWIKYKGEDRMAVAGKVIGAVRLGLVDVKIVIEELKTEEMQRVPEVNMHLQESMMHHCMPSHKFAADKMKPRSMRPVLVAIHPSRESRSKNYVWGLETGGKVKGKAETVTKSCSCLSYRRSEDAMAQYFDADTKLWKPLASVAQLGEITDEFYSVELIGNYLYVLAEAQQIRTSQVYRYHILNNTWEKLPKLNIWERKDVDESNNIPCKLAKICLCSVNEHLFVISQSNPPQRYSLTSGVWQAGEKLNFFIDDRGPTNGFQSVAATVMNCKIYVIHGYRERNGRQWVDKPAVVHCFDPENNKWERIAPTRHPHFGSSIFVVNNRLCVAGGSSSSPDLLFNCSATGHGEVEVYDEWMDAWSVVEQKHIPSNKFGAVEIERKVYFLINNFPIDSGIRIPPCENYPVHLGDEWKNLVKVSGDAVLCYLPVKKENLR</sequence>
<evidence type="ECO:0000313" key="5">
    <source>
        <dbReference type="Proteomes" id="UP000225706"/>
    </source>
</evidence>
<dbReference type="SMART" id="SM00875">
    <property type="entry name" value="BACK"/>
    <property type="match status" value="1"/>
</dbReference>
<dbReference type="PANTHER" id="PTHR45632:SF13">
    <property type="entry name" value="KELCH-LIKE PROTEIN 26"/>
    <property type="match status" value="1"/>
</dbReference>
<keyword evidence="1" id="KW-0880">Kelch repeat</keyword>
<dbReference type="Gene3D" id="1.25.40.420">
    <property type="match status" value="1"/>
</dbReference>
<accession>A0A2B4R7K4</accession>
<dbReference type="SMART" id="SM00225">
    <property type="entry name" value="BTB"/>
    <property type="match status" value="1"/>
</dbReference>
<reference evidence="5" key="1">
    <citation type="journal article" date="2017" name="bioRxiv">
        <title>Comparative analysis of the genomes of Stylophora pistillata and Acropora digitifera provides evidence for extensive differences between species of corals.</title>
        <authorList>
            <person name="Voolstra C.R."/>
            <person name="Li Y."/>
            <person name="Liew Y.J."/>
            <person name="Baumgarten S."/>
            <person name="Zoccola D."/>
            <person name="Flot J.-F."/>
            <person name="Tambutte S."/>
            <person name="Allemand D."/>
            <person name="Aranda M."/>
        </authorList>
    </citation>
    <scope>NUCLEOTIDE SEQUENCE [LARGE SCALE GENOMIC DNA]</scope>
</reference>
<evidence type="ECO:0000256" key="2">
    <source>
        <dbReference type="ARBA" id="ARBA00022737"/>
    </source>
</evidence>
<dbReference type="PROSITE" id="PS50097">
    <property type="entry name" value="BTB"/>
    <property type="match status" value="1"/>
</dbReference>
<dbReference type="InterPro" id="IPR000210">
    <property type="entry name" value="BTB/POZ_dom"/>
</dbReference>
<dbReference type="SUPFAM" id="SSF54695">
    <property type="entry name" value="POZ domain"/>
    <property type="match status" value="1"/>
</dbReference>
<gene>
    <name evidence="4" type="primary">Klhl28</name>
    <name evidence="4" type="ORF">AWC38_SpisGene23176</name>
</gene>
<dbReference type="Pfam" id="PF01344">
    <property type="entry name" value="Kelch_1"/>
    <property type="match status" value="1"/>
</dbReference>
<dbReference type="InterPro" id="IPR006652">
    <property type="entry name" value="Kelch_1"/>
</dbReference>
<evidence type="ECO:0000256" key="1">
    <source>
        <dbReference type="ARBA" id="ARBA00022441"/>
    </source>
</evidence>
<dbReference type="AlphaFoldDB" id="A0A2B4R7K4"/>
<dbReference type="PIRSF" id="PIRSF037037">
    <property type="entry name" value="Kelch-like_protein_gigaxonin"/>
    <property type="match status" value="1"/>
</dbReference>
<dbReference type="InterPro" id="IPR011333">
    <property type="entry name" value="SKP1/BTB/POZ_sf"/>
</dbReference>
<dbReference type="Pfam" id="PF07707">
    <property type="entry name" value="BACK"/>
    <property type="match status" value="1"/>
</dbReference>
<organism evidence="4 5">
    <name type="scientific">Stylophora pistillata</name>
    <name type="common">Smooth cauliflower coral</name>
    <dbReference type="NCBI Taxonomy" id="50429"/>
    <lineage>
        <taxon>Eukaryota</taxon>
        <taxon>Metazoa</taxon>
        <taxon>Cnidaria</taxon>
        <taxon>Anthozoa</taxon>
        <taxon>Hexacorallia</taxon>
        <taxon>Scleractinia</taxon>
        <taxon>Astrocoeniina</taxon>
        <taxon>Pocilloporidae</taxon>
        <taxon>Stylophora</taxon>
    </lineage>
</organism>